<dbReference type="InterPro" id="IPR036271">
    <property type="entry name" value="Tet_transcr_reg_TetR-rel_C_sf"/>
</dbReference>
<gene>
    <name evidence="6" type="ORF">E1288_11310</name>
</gene>
<dbReference type="GO" id="GO:0003700">
    <property type="term" value="F:DNA-binding transcription factor activity"/>
    <property type="evidence" value="ECO:0007669"/>
    <property type="project" value="TreeGrafter"/>
</dbReference>
<evidence type="ECO:0000313" key="6">
    <source>
        <dbReference type="EMBL" id="TDD52788.1"/>
    </source>
</evidence>
<dbReference type="GO" id="GO:0045892">
    <property type="term" value="P:negative regulation of DNA-templated transcription"/>
    <property type="evidence" value="ECO:0007669"/>
    <property type="project" value="UniProtKB-ARBA"/>
</dbReference>
<dbReference type="SUPFAM" id="SSF46689">
    <property type="entry name" value="Homeodomain-like"/>
    <property type="match status" value="1"/>
</dbReference>
<dbReference type="PANTHER" id="PTHR30055">
    <property type="entry name" value="HTH-TYPE TRANSCRIPTIONAL REGULATOR RUTR"/>
    <property type="match status" value="1"/>
</dbReference>
<dbReference type="PRINTS" id="PR00455">
    <property type="entry name" value="HTHTETR"/>
</dbReference>
<evidence type="ECO:0000256" key="3">
    <source>
        <dbReference type="ARBA" id="ARBA00023163"/>
    </source>
</evidence>
<keyword evidence="3" id="KW-0804">Transcription</keyword>
<proteinExistence type="predicted"/>
<feature type="DNA-binding region" description="H-T-H motif" evidence="4">
    <location>
        <begin position="38"/>
        <end position="57"/>
    </location>
</feature>
<evidence type="ECO:0000256" key="4">
    <source>
        <dbReference type="PROSITE-ProRule" id="PRU00335"/>
    </source>
</evidence>
<dbReference type="Proteomes" id="UP000294947">
    <property type="component" value="Unassembled WGS sequence"/>
</dbReference>
<evidence type="ECO:0000256" key="1">
    <source>
        <dbReference type="ARBA" id="ARBA00023015"/>
    </source>
</evidence>
<dbReference type="EMBL" id="SMKW01000011">
    <property type="protein sequence ID" value="TDD52788.1"/>
    <property type="molecule type" value="Genomic_DNA"/>
</dbReference>
<keyword evidence="2 4" id="KW-0238">DNA-binding</keyword>
<dbReference type="OrthoDB" id="3528955at2"/>
<organism evidence="6 7">
    <name type="scientific">Saccharopolyspora elongata</name>
    <dbReference type="NCBI Taxonomy" id="2530387"/>
    <lineage>
        <taxon>Bacteria</taxon>
        <taxon>Bacillati</taxon>
        <taxon>Actinomycetota</taxon>
        <taxon>Actinomycetes</taxon>
        <taxon>Pseudonocardiales</taxon>
        <taxon>Pseudonocardiaceae</taxon>
        <taxon>Saccharopolyspora</taxon>
    </lineage>
</organism>
<protein>
    <submittedName>
        <fullName evidence="6">TetR/AcrR family transcriptional regulator</fullName>
    </submittedName>
</protein>
<comment type="caution">
    <text evidence="6">The sequence shown here is derived from an EMBL/GenBank/DDBJ whole genome shotgun (WGS) entry which is preliminary data.</text>
</comment>
<dbReference type="InterPro" id="IPR050109">
    <property type="entry name" value="HTH-type_TetR-like_transc_reg"/>
</dbReference>
<dbReference type="InterPro" id="IPR009057">
    <property type="entry name" value="Homeodomain-like_sf"/>
</dbReference>
<dbReference type="PANTHER" id="PTHR30055:SF234">
    <property type="entry name" value="HTH-TYPE TRANSCRIPTIONAL REGULATOR BETI"/>
    <property type="match status" value="1"/>
</dbReference>
<keyword evidence="1" id="KW-0805">Transcription regulation</keyword>
<name>A0A4R4Z432_9PSEU</name>
<keyword evidence="7" id="KW-1185">Reference proteome</keyword>
<accession>A0A4R4Z432</accession>
<dbReference type="PROSITE" id="PS50977">
    <property type="entry name" value="HTH_TETR_2"/>
    <property type="match status" value="1"/>
</dbReference>
<evidence type="ECO:0000256" key="2">
    <source>
        <dbReference type="ARBA" id="ARBA00023125"/>
    </source>
</evidence>
<sequence>MSKIQQEPVRRLPRAERREQILAAATNAFARTGFAGTGLDEVAAEAGISRVILYRHFESKTDLYRAVLERAIARLAAATDVEVGRESAHALLRWADAEPAGFRLLFRHAAREPEFCAEVDELRAAMTEEVRARLAGAIAAGPWADWAAQLATAVCLEAIMAWLDAGRPEPNEIADRIDRAVEGVIQAAGSP</sequence>
<dbReference type="Pfam" id="PF00440">
    <property type="entry name" value="TetR_N"/>
    <property type="match status" value="1"/>
</dbReference>
<dbReference type="FunFam" id="1.10.10.60:FF:000141">
    <property type="entry name" value="TetR family transcriptional regulator"/>
    <property type="match status" value="1"/>
</dbReference>
<feature type="domain" description="HTH tetR-type" evidence="5">
    <location>
        <begin position="15"/>
        <end position="75"/>
    </location>
</feature>
<dbReference type="Gene3D" id="1.10.357.10">
    <property type="entry name" value="Tetracycline Repressor, domain 2"/>
    <property type="match status" value="1"/>
</dbReference>
<dbReference type="RefSeq" id="WP_132484062.1">
    <property type="nucleotide sequence ID" value="NZ_SMKW01000011.1"/>
</dbReference>
<dbReference type="GO" id="GO:0000976">
    <property type="term" value="F:transcription cis-regulatory region binding"/>
    <property type="evidence" value="ECO:0007669"/>
    <property type="project" value="TreeGrafter"/>
</dbReference>
<reference evidence="6 7" key="1">
    <citation type="submission" date="2019-03" db="EMBL/GenBank/DDBJ databases">
        <title>Draft genome sequences of novel Actinobacteria.</title>
        <authorList>
            <person name="Sahin N."/>
            <person name="Ay H."/>
            <person name="Saygin H."/>
        </authorList>
    </citation>
    <scope>NUCLEOTIDE SEQUENCE [LARGE SCALE GENOMIC DNA]</scope>
    <source>
        <strain evidence="6 7">7K502</strain>
    </source>
</reference>
<evidence type="ECO:0000313" key="7">
    <source>
        <dbReference type="Proteomes" id="UP000294947"/>
    </source>
</evidence>
<dbReference type="InterPro" id="IPR001647">
    <property type="entry name" value="HTH_TetR"/>
</dbReference>
<evidence type="ECO:0000259" key="5">
    <source>
        <dbReference type="PROSITE" id="PS50977"/>
    </source>
</evidence>
<dbReference type="SUPFAM" id="SSF48498">
    <property type="entry name" value="Tetracyclin repressor-like, C-terminal domain"/>
    <property type="match status" value="1"/>
</dbReference>
<dbReference type="AlphaFoldDB" id="A0A4R4Z432"/>